<dbReference type="InterPro" id="IPR027417">
    <property type="entry name" value="P-loop_NTPase"/>
</dbReference>
<sequence length="267" mass="30023">MTLLTVTELHITKQQKTLLHIPHCTFTTAQHTAIIGPNGAGKSTLLTALAGGNRQSDPAIFYQHQPLSQFNTQTLAQKRAVLNQHHNIAFPISVENLIALGREPYRYTDNAKHNTSVINHLITQFQLEPYRHRNAQTLSGGEQHRAQIARVLAQLLPNLDSTLEGKWLLLDEPTNHLDLRHQHQLMHSLKTLTAKGLTIISVLHDPALALNHAHQICLLKNGNYYNSYPPQQLANNVQPLNQIYDLSLEIHIHQGAYSLYPTCTITE</sequence>
<dbReference type="GO" id="GO:0005524">
    <property type="term" value="F:ATP binding"/>
    <property type="evidence" value="ECO:0007669"/>
    <property type="project" value="UniProtKB-KW"/>
</dbReference>
<evidence type="ECO:0000256" key="3">
    <source>
        <dbReference type="ARBA" id="ARBA00022840"/>
    </source>
</evidence>
<accession>A0A380MNB6</accession>
<evidence type="ECO:0000313" key="8">
    <source>
        <dbReference type="Proteomes" id="UP000254601"/>
    </source>
</evidence>
<name>A0A380MNB6_9GAMM</name>
<organism evidence="7 8">
    <name type="scientific">Suttonella ornithocola</name>
    <dbReference type="NCBI Taxonomy" id="279832"/>
    <lineage>
        <taxon>Bacteria</taxon>
        <taxon>Pseudomonadati</taxon>
        <taxon>Pseudomonadota</taxon>
        <taxon>Gammaproteobacteria</taxon>
        <taxon>Cardiobacteriales</taxon>
        <taxon>Cardiobacteriaceae</taxon>
        <taxon>Suttonella</taxon>
    </lineage>
</organism>
<keyword evidence="4" id="KW-1278">Translocase</keyword>
<dbReference type="PANTHER" id="PTHR42794:SF1">
    <property type="entry name" value="HEMIN IMPORT ATP-BINDING PROTEIN HMUV"/>
    <property type="match status" value="1"/>
</dbReference>
<dbReference type="RefSeq" id="WP_072575699.1">
    <property type="nucleotide sequence ID" value="NZ_LWHB01000021.1"/>
</dbReference>
<keyword evidence="3 7" id="KW-0067">ATP-binding</keyword>
<dbReference type="SUPFAM" id="SSF52540">
    <property type="entry name" value="P-loop containing nucleoside triphosphate hydrolases"/>
    <property type="match status" value="1"/>
</dbReference>
<dbReference type="PROSITE" id="PS50893">
    <property type="entry name" value="ABC_TRANSPORTER_2"/>
    <property type="match status" value="1"/>
</dbReference>
<protein>
    <submittedName>
        <fullName evidence="7">Hemin import ATP-binding protein HmuV</fullName>
        <ecNumber evidence="7">3.6.3.-</ecNumber>
    </submittedName>
</protein>
<evidence type="ECO:0000313" key="7">
    <source>
        <dbReference type="EMBL" id="SUO93231.1"/>
    </source>
</evidence>
<evidence type="ECO:0000256" key="4">
    <source>
        <dbReference type="ARBA" id="ARBA00022967"/>
    </source>
</evidence>
<dbReference type="InterPro" id="IPR003439">
    <property type="entry name" value="ABC_transporter-like_ATP-bd"/>
</dbReference>
<proteinExistence type="predicted"/>
<dbReference type="EC" id="3.6.3.-" evidence="7"/>
<dbReference type="Pfam" id="PF00005">
    <property type="entry name" value="ABC_tran"/>
    <property type="match status" value="1"/>
</dbReference>
<reference evidence="7 8" key="1">
    <citation type="submission" date="2018-06" db="EMBL/GenBank/DDBJ databases">
        <authorList>
            <consortium name="Pathogen Informatics"/>
            <person name="Doyle S."/>
        </authorList>
    </citation>
    <scope>NUCLEOTIDE SEQUENCE [LARGE SCALE GENOMIC DNA]</scope>
    <source>
        <strain evidence="7 8">NCTC13337</strain>
    </source>
</reference>
<dbReference type="AlphaFoldDB" id="A0A380MNB6"/>
<evidence type="ECO:0000256" key="1">
    <source>
        <dbReference type="ARBA" id="ARBA00022448"/>
    </source>
</evidence>
<gene>
    <name evidence="7" type="primary">hmuV</name>
    <name evidence="7" type="ORF">NCTC13337_00115</name>
</gene>
<evidence type="ECO:0000256" key="2">
    <source>
        <dbReference type="ARBA" id="ARBA00022741"/>
    </source>
</evidence>
<keyword evidence="1" id="KW-0813">Transport</keyword>
<dbReference type="Proteomes" id="UP000254601">
    <property type="component" value="Unassembled WGS sequence"/>
</dbReference>
<dbReference type="OrthoDB" id="6461291at2"/>
<evidence type="ECO:0000259" key="6">
    <source>
        <dbReference type="PROSITE" id="PS50893"/>
    </source>
</evidence>
<dbReference type="PANTHER" id="PTHR42794">
    <property type="entry name" value="HEMIN IMPORT ATP-BINDING PROTEIN HMUV"/>
    <property type="match status" value="1"/>
</dbReference>
<comment type="function">
    <text evidence="5">Part of the ABC transporter complex HmuTUV involved in hemin import. Responsible for energy coupling to the transport system.</text>
</comment>
<dbReference type="GO" id="GO:0016887">
    <property type="term" value="F:ATP hydrolysis activity"/>
    <property type="evidence" value="ECO:0007669"/>
    <property type="project" value="InterPro"/>
</dbReference>
<evidence type="ECO:0000256" key="5">
    <source>
        <dbReference type="ARBA" id="ARBA00037066"/>
    </source>
</evidence>
<feature type="domain" description="ABC transporter" evidence="6">
    <location>
        <begin position="4"/>
        <end position="246"/>
    </location>
</feature>
<keyword evidence="7" id="KW-0378">Hydrolase</keyword>
<dbReference type="Gene3D" id="3.40.50.300">
    <property type="entry name" value="P-loop containing nucleotide triphosphate hydrolases"/>
    <property type="match status" value="1"/>
</dbReference>
<keyword evidence="2" id="KW-0547">Nucleotide-binding</keyword>
<dbReference type="EMBL" id="UHIC01000001">
    <property type="protein sequence ID" value="SUO93231.1"/>
    <property type="molecule type" value="Genomic_DNA"/>
</dbReference>
<keyword evidence="8" id="KW-1185">Reference proteome</keyword>
<dbReference type="SMART" id="SM00382">
    <property type="entry name" value="AAA"/>
    <property type="match status" value="1"/>
</dbReference>
<dbReference type="InterPro" id="IPR003593">
    <property type="entry name" value="AAA+_ATPase"/>
</dbReference>